<proteinExistence type="predicted"/>
<sequence length="69" mass="7677">LILSGSVIHTDPHASYNTTSSLGFSHSRELVARDCINTNWIGGLFGCLKRCSDGMMVDFMEFIIFTQSF</sequence>
<name>A0A0R0M0D3_9MICR</name>
<protein>
    <submittedName>
        <fullName evidence="1">Uncharacterized protein</fullName>
    </submittedName>
</protein>
<evidence type="ECO:0000313" key="1">
    <source>
        <dbReference type="EMBL" id="KRH94985.1"/>
    </source>
</evidence>
<comment type="caution">
    <text evidence="1">The sequence shown here is derived from an EMBL/GenBank/DDBJ whole genome shotgun (WGS) entry which is preliminary data.</text>
</comment>
<accession>A0A0R0M0D3</accession>
<dbReference type="EMBL" id="LGUB01000012">
    <property type="protein sequence ID" value="KRH94985.1"/>
    <property type="molecule type" value="Genomic_DNA"/>
</dbReference>
<evidence type="ECO:0000313" key="2">
    <source>
        <dbReference type="Proteomes" id="UP000051530"/>
    </source>
</evidence>
<keyword evidence="2" id="KW-1185">Reference proteome</keyword>
<reference evidence="1 2" key="1">
    <citation type="submission" date="2015-07" db="EMBL/GenBank/DDBJ databases">
        <title>The genome of Pseudoloma neurophilia, a relevant intracellular parasite of the zebrafish.</title>
        <authorList>
            <person name="Ndikumana S."/>
            <person name="Pelin A."/>
            <person name="Sanders J."/>
            <person name="Corradi N."/>
        </authorList>
    </citation>
    <scope>NUCLEOTIDE SEQUENCE [LARGE SCALE GENOMIC DNA]</scope>
    <source>
        <strain evidence="1 2">MK1</strain>
    </source>
</reference>
<dbReference type="VEuPathDB" id="MicrosporidiaDB:M153_7300011353"/>
<dbReference type="AlphaFoldDB" id="A0A0R0M0D3"/>
<gene>
    <name evidence="1" type="ORF">M153_7300011353</name>
</gene>
<feature type="non-terminal residue" evidence="1">
    <location>
        <position position="1"/>
    </location>
</feature>
<organism evidence="1 2">
    <name type="scientific">Pseudoloma neurophilia</name>
    <dbReference type="NCBI Taxonomy" id="146866"/>
    <lineage>
        <taxon>Eukaryota</taxon>
        <taxon>Fungi</taxon>
        <taxon>Fungi incertae sedis</taxon>
        <taxon>Microsporidia</taxon>
        <taxon>Pseudoloma</taxon>
    </lineage>
</organism>
<dbReference type="Proteomes" id="UP000051530">
    <property type="component" value="Unassembled WGS sequence"/>
</dbReference>